<dbReference type="InterPro" id="IPR050313">
    <property type="entry name" value="Carb_Metab_HTH_regulators"/>
</dbReference>
<dbReference type="InterPro" id="IPR014036">
    <property type="entry name" value="DeoR-like_C"/>
</dbReference>
<dbReference type="InterPro" id="IPR037171">
    <property type="entry name" value="NagB/RpiA_transferase-like"/>
</dbReference>
<evidence type="ECO:0000259" key="4">
    <source>
        <dbReference type="PROSITE" id="PS51000"/>
    </source>
</evidence>
<dbReference type="InterPro" id="IPR001034">
    <property type="entry name" value="DeoR_HTH"/>
</dbReference>
<dbReference type="InterPro" id="IPR018356">
    <property type="entry name" value="Tscrpt_reg_HTH_DeoR_CS"/>
</dbReference>
<dbReference type="PRINTS" id="PR00037">
    <property type="entry name" value="HTHLACR"/>
</dbReference>
<dbReference type="PROSITE" id="PS00894">
    <property type="entry name" value="HTH_DEOR_1"/>
    <property type="match status" value="1"/>
</dbReference>
<dbReference type="GO" id="GO:0003677">
    <property type="term" value="F:DNA binding"/>
    <property type="evidence" value="ECO:0007669"/>
    <property type="project" value="UniProtKB-KW"/>
</dbReference>
<dbReference type="Gene3D" id="1.10.10.10">
    <property type="entry name" value="Winged helix-like DNA-binding domain superfamily/Winged helix DNA-binding domain"/>
    <property type="match status" value="1"/>
</dbReference>
<dbReference type="InterPro" id="IPR036390">
    <property type="entry name" value="WH_DNA-bd_sf"/>
</dbReference>
<protein>
    <submittedName>
        <fullName evidence="5">DeoR/GlpR family DNA-binding transcription regulator</fullName>
    </submittedName>
</protein>
<keyword evidence="2 5" id="KW-0238">DNA-binding</keyword>
<dbReference type="RefSeq" id="WP_380968293.1">
    <property type="nucleotide sequence ID" value="NZ_JBHTCO010000036.1"/>
</dbReference>
<sequence length="250" mass="27978">MLTPERQQLILKFIKENKIATIHQLVKETDSSESTIRRDLIQLEKENKLVRFHGGAQMIKSKSEETSISERLTANFSEKKAIAGKAAEYVEKGDCIFLDAGTTTFHMIEFLRKDTIVVTNGLSLVNECLDRGIETYVVGGRVKSKTKAFIGKGALEGISAYRFDKSFIGINGIHLNFGYTTPDPEEAMIKKAAMDLSNKAYVLADRTKFNQVSFSFVHDLNKASIITDSLGDHEEINQYNQITTVETVKS</sequence>
<comment type="caution">
    <text evidence="5">The sequence shown here is derived from an EMBL/GenBank/DDBJ whole genome shotgun (WGS) entry which is preliminary data.</text>
</comment>
<reference evidence="6" key="1">
    <citation type="journal article" date="2019" name="Int. J. Syst. Evol. Microbiol.">
        <title>The Global Catalogue of Microorganisms (GCM) 10K type strain sequencing project: providing services to taxonomists for standard genome sequencing and annotation.</title>
        <authorList>
            <consortium name="The Broad Institute Genomics Platform"/>
            <consortium name="The Broad Institute Genome Sequencing Center for Infectious Disease"/>
            <person name="Wu L."/>
            <person name="Ma J."/>
        </authorList>
    </citation>
    <scope>NUCLEOTIDE SEQUENCE [LARGE SCALE GENOMIC DNA]</scope>
    <source>
        <strain evidence="6">CGMCC 1.16305</strain>
    </source>
</reference>
<dbReference type="Gene3D" id="3.40.50.1360">
    <property type="match status" value="1"/>
</dbReference>
<dbReference type="SUPFAM" id="SSF100950">
    <property type="entry name" value="NagB/RpiA/CoA transferase-like"/>
    <property type="match status" value="1"/>
</dbReference>
<keyword evidence="6" id="KW-1185">Reference proteome</keyword>
<dbReference type="PROSITE" id="PS51000">
    <property type="entry name" value="HTH_DEOR_2"/>
    <property type="match status" value="1"/>
</dbReference>
<dbReference type="EMBL" id="JBHTCO010000036">
    <property type="protein sequence ID" value="MFC7394651.1"/>
    <property type="molecule type" value="Genomic_DNA"/>
</dbReference>
<evidence type="ECO:0000313" key="6">
    <source>
        <dbReference type="Proteomes" id="UP001596505"/>
    </source>
</evidence>
<gene>
    <name evidence="5" type="ORF">ACFQRG_17140</name>
</gene>
<name>A0ABW2Q5A6_9BACL</name>
<proteinExistence type="predicted"/>
<keyword evidence="1" id="KW-0805">Transcription regulation</keyword>
<organism evidence="5 6">
    <name type="scientific">Scopulibacillus cellulosilyticus</name>
    <dbReference type="NCBI Taxonomy" id="2665665"/>
    <lineage>
        <taxon>Bacteria</taxon>
        <taxon>Bacillati</taxon>
        <taxon>Bacillota</taxon>
        <taxon>Bacilli</taxon>
        <taxon>Bacillales</taxon>
        <taxon>Sporolactobacillaceae</taxon>
        <taxon>Scopulibacillus</taxon>
    </lineage>
</organism>
<dbReference type="Pfam" id="PF08220">
    <property type="entry name" value="HTH_DeoR"/>
    <property type="match status" value="1"/>
</dbReference>
<evidence type="ECO:0000256" key="1">
    <source>
        <dbReference type="ARBA" id="ARBA00023015"/>
    </source>
</evidence>
<accession>A0ABW2Q5A6</accession>
<evidence type="ECO:0000256" key="3">
    <source>
        <dbReference type="ARBA" id="ARBA00023163"/>
    </source>
</evidence>
<dbReference type="InterPro" id="IPR036388">
    <property type="entry name" value="WH-like_DNA-bd_sf"/>
</dbReference>
<dbReference type="SUPFAM" id="SSF46785">
    <property type="entry name" value="Winged helix' DNA-binding domain"/>
    <property type="match status" value="1"/>
</dbReference>
<dbReference type="Proteomes" id="UP001596505">
    <property type="component" value="Unassembled WGS sequence"/>
</dbReference>
<keyword evidence="3" id="KW-0804">Transcription</keyword>
<dbReference type="PANTHER" id="PTHR30363">
    <property type="entry name" value="HTH-TYPE TRANSCRIPTIONAL REGULATOR SRLR-RELATED"/>
    <property type="match status" value="1"/>
</dbReference>
<dbReference type="SMART" id="SM00420">
    <property type="entry name" value="HTH_DEOR"/>
    <property type="match status" value="1"/>
</dbReference>
<feature type="domain" description="HTH deoR-type" evidence="4">
    <location>
        <begin position="3"/>
        <end position="58"/>
    </location>
</feature>
<evidence type="ECO:0000256" key="2">
    <source>
        <dbReference type="ARBA" id="ARBA00023125"/>
    </source>
</evidence>
<dbReference type="Pfam" id="PF00455">
    <property type="entry name" value="DeoRC"/>
    <property type="match status" value="1"/>
</dbReference>
<dbReference type="SMART" id="SM01134">
    <property type="entry name" value="DeoRC"/>
    <property type="match status" value="1"/>
</dbReference>
<dbReference type="PANTHER" id="PTHR30363:SF56">
    <property type="entry name" value="TRANSCRIPTIONAL REGULATOR, DEOR FAMILY"/>
    <property type="match status" value="1"/>
</dbReference>
<evidence type="ECO:0000313" key="5">
    <source>
        <dbReference type="EMBL" id="MFC7394651.1"/>
    </source>
</evidence>